<evidence type="ECO:0000313" key="1">
    <source>
        <dbReference type="EMBL" id="KAK0535426.1"/>
    </source>
</evidence>
<dbReference type="AlphaFoldDB" id="A0AAN6GFL3"/>
<organism evidence="1 2">
    <name type="scientific">Tilletia horrida</name>
    <dbReference type="NCBI Taxonomy" id="155126"/>
    <lineage>
        <taxon>Eukaryota</taxon>
        <taxon>Fungi</taxon>
        <taxon>Dikarya</taxon>
        <taxon>Basidiomycota</taxon>
        <taxon>Ustilaginomycotina</taxon>
        <taxon>Exobasidiomycetes</taxon>
        <taxon>Tilletiales</taxon>
        <taxon>Tilletiaceae</taxon>
        <taxon>Tilletia</taxon>
    </lineage>
</organism>
<dbReference type="EMBL" id="JAPDMQ010000096">
    <property type="protein sequence ID" value="KAK0535426.1"/>
    <property type="molecule type" value="Genomic_DNA"/>
</dbReference>
<comment type="caution">
    <text evidence="1">The sequence shown here is derived from an EMBL/GenBank/DDBJ whole genome shotgun (WGS) entry which is preliminary data.</text>
</comment>
<accession>A0AAN6GFL3</accession>
<reference evidence="1" key="1">
    <citation type="journal article" date="2023" name="PhytoFront">
        <title>Draft Genome Resources of Seven Strains of Tilletia horrida, Causal Agent of Kernel Smut of Rice.</title>
        <authorList>
            <person name="Khanal S."/>
            <person name="Antony Babu S."/>
            <person name="Zhou X.G."/>
        </authorList>
    </citation>
    <scope>NUCLEOTIDE SEQUENCE</scope>
    <source>
        <strain evidence="1">TX3</strain>
    </source>
</reference>
<dbReference type="InterPro" id="IPR023213">
    <property type="entry name" value="CAT-like_dom_sf"/>
</dbReference>
<name>A0AAN6GFL3_9BASI</name>
<dbReference type="Gene3D" id="3.30.559.10">
    <property type="entry name" value="Chloramphenicol acetyltransferase-like domain"/>
    <property type="match status" value="1"/>
</dbReference>
<protein>
    <submittedName>
        <fullName evidence="1">Uncharacterized protein</fullName>
    </submittedName>
</protein>
<dbReference type="Proteomes" id="UP001176521">
    <property type="component" value="Unassembled WGS sequence"/>
</dbReference>
<evidence type="ECO:0000313" key="2">
    <source>
        <dbReference type="Proteomes" id="UP001176521"/>
    </source>
</evidence>
<dbReference type="PANTHER" id="PTHR42034:SF1">
    <property type="entry name" value="CONDENSATION DOMAIN-CONTAINING PROTEIN"/>
    <property type="match status" value="1"/>
</dbReference>
<sequence>MAKGFFQTAGEILFWLGFAFWYKFLANRKPLPPVPPLPDPLPEDAPLSEEAKPFRFQPSPDNPNALIRRLWGAELFYWVFAKWTNNGADTVCVMHFLAPGVDVRKYARSAWLKTRYEAPLLGGKIVKGALPNLPKHLPYWYYDVPRNYADASQWADATFKLVEQQDGKDDLQVIDELRLDLLASKVSDDYPATCYVYLGKERYTFIYHFGHFVSDGASAMSVTNLFWQALADSADVDLNEQVRNLPWGTEAQSLPPTVCDAMGLGPTIKDTQIMLQLVGPIVEGHLPSLTLLPQRSQRTGRDGTCTIMQLRMDEKESKQIYAAMKARGFALSHAFDAARHTAVYFIRAKEAEQTGKPLKQTHMVNFLSPIDCRRFFRGKHKGKPYVTVGTAAFNTEVPIKDLGREPGQSDEDWQQAIFIKCLASLAPQYLAVANDWRLIKGVAGGATLLGCEKPAEPQGKVDVSDAYTSIGLLESKLKLDYFNQAGEKVLSFLDFTHSPRQTGNQMCLHSWNVRGTTVLSANYNDCYDSEYTKLFLETMAGVLREAVRRGTAGAPSAAAREMQAPADVSAANAEAAKKIELTPETQKKVEQAAPVALAEASAL</sequence>
<dbReference type="PANTHER" id="PTHR42034">
    <property type="entry name" value="CHROMOSOME 7, WHOLE GENOME SHOTGUN SEQUENCE-RELATED"/>
    <property type="match status" value="1"/>
</dbReference>
<dbReference type="Gene3D" id="3.30.559.30">
    <property type="entry name" value="Nonribosomal peptide synthetase, condensation domain"/>
    <property type="match status" value="1"/>
</dbReference>
<proteinExistence type="predicted"/>
<gene>
    <name evidence="1" type="ORF">OC842_002320</name>
</gene>
<keyword evidence="2" id="KW-1185">Reference proteome</keyword>